<dbReference type="AlphaFoldDB" id="A0AB40CHV2"/>
<name>A0AB40CHV2_DIOCR</name>
<dbReference type="Proteomes" id="UP001515500">
    <property type="component" value="Chromosome 15"/>
</dbReference>
<dbReference type="Pfam" id="PF07714">
    <property type="entry name" value="PK_Tyr_Ser-Thr"/>
    <property type="match status" value="1"/>
</dbReference>
<dbReference type="InterPro" id="IPR001245">
    <property type="entry name" value="Ser-Thr/Tyr_kinase_cat_dom"/>
</dbReference>
<dbReference type="GO" id="GO:0005524">
    <property type="term" value="F:ATP binding"/>
    <property type="evidence" value="ECO:0007669"/>
    <property type="project" value="UniProtKB-KW"/>
</dbReference>
<dbReference type="Gene3D" id="1.10.510.10">
    <property type="entry name" value="Transferase(Phosphotransferase) domain 1"/>
    <property type="match status" value="1"/>
</dbReference>
<evidence type="ECO:0000256" key="2">
    <source>
        <dbReference type="ARBA" id="ARBA00022840"/>
    </source>
</evidence>
<dbReference type="PANTHER" id="PTHR27001">
    <property type="entry name" value="OS01G0253100 PROTEIN"/>
    <property type="match status" value="1"/>
</dbReference>
<feature type="domain" description="Protein kinase" evidence="3">
    <location>
        <begin position="37"/>
        <end position="300"/>
    </location>
</feature>
<dbReference type="SUPFAM" id="SSF56112">
    <property type="entry name" value="Protein kinase-like (PK-like)"/>
    <property type="match status" value="1"/>
</dbReference>
<proteinExistence type="predicted"/>
<dbReference type="GO" id="GO:0004672">
    <property type="term" value="F:protein kinase activity"/>
    <property type="evidence" value="ECO:0007669"/>
    <property type="project" value="InterPro"/>
</dbReference>
<sequence>MRQRRRLQFPCLRDSSRSDSLPFIRKFSAKEVRKATDEFSMILGSGSYGTIYRARLPNGQVAAVRRAGPLQEGKEDSFRKEVQLLGCLHHRHLVRLLGFSEGDNRFLVFDHMENGSLKEYLHDPLRTPLNWRTRLQIAIDVASALEYLYYFCDPPVYEVSLNSNTVLLDENFVAKLSEVGFLKCECNESSESESSCSRDHIDERSKNLIFQFGLLVLELVTGQSLGGEDGEVVQWVQDSRFTYSMHKMVDMDLGNNYNSDELKSLLIVARLCTRTGDRPLVTISQIHRYLLGKAEHSVRY</sequence>
<dbReference type="PROSITE" id="PS50011">
    <property type="entry name" value="PROTEIN_KINASE_DOM"/>
    <property type="match status" value="1"/>
</dbReference>
<organism evidence="4 5">
    <name type="scientific">Dioscorea cayennensis subsp. rotundata</name>
    <name type="common">White Guinea yam</name>
    <name type="synonym">Dioscorea rotundata</name>
    <dbReference type="NCBI Taxonomy" id="55577"/>
    <lineage>
        <taxon>Eukaryota</taxon>
        <taxon>Viridiplantae</taxon>
        <taxon>Streptophyta</taxon>
        <taxon>Embryophyta</taxon>
        <taxon>Tracheophyta</taxon>
        <taxon>Spermatophyta</taxon>
        <taxon>Magnoliopsida</taxon>
        <taxon>Liliopsida</taxon>
        <taxon>Dioscoreales</taxon>
        <taxon>Dioscoreaceae</taxon>
        <taxon>Dioscorea</taxon>
    </lineage>
</organism>
<dbReference type="GO" id="GO:0005886">
    <property type="term" value="C:plasma membrane"/>
    <property type="evidence" value="ECO:0007669"/>
    <property type="project" value="TreeGrafter"/>
</dbReference>
<dbReference type="Gene3D" id="3.30.200.20">
    <property type="entry name" value="Phosphorylase Kinase, domain 1"/>
    <property type="match status" value="1"/>
</dbReference>
<keyword evidence="2" id="KW-0067">ATP-binding</keyword>
<keyword evidence="4" id="KW-1185">Reference proteome</keyword>
<evidence type="ECO:0000259" key="3">
    <source>
        <dbReference type="PROSITE" id="PS50011"/>
    </source>
</evidence>
<reference evidence="5" key="1">
    <citation type="submission" date="2025-08" db="UniProtKB">
        <authorList>
            <consortium name="RefSeq"/>
        </authorList>
    </citation>
    <scope>IDENTIFICATION</scope>
</reference>
<evidence type="ECO:0000313" key="5">
    <source>
        <dbReference type="RefSeq" id="XP_039139567.1"/>
    </source>
</evidence>
<protein>
    <submittedName>
        <fullName evidence="5">Probable receptor-like protein kinase At1g49730</fullName>
    </submittedName>
</protein>
<dbReference type="FunFam" id="3.30.200.20:FF:000521">
    <property type="entry name" value="Protein kinase superfamily protein"/>
    <property type="match status" value="1"/>
</dbReference>
<keyword evidence="1" id="KW-0547">Nucleotide-binding</keyword>
<evidence type="ECO:0000256" key="1">
    <source>
        <dbReference type="ARBA" id="ARBA00022741"/>
    </source>
</evidence>
<evidence type="ECO:0000313" key="4">
    <source>
        <dbReference type="Proteomes" id="UP001515500"/>
    </source>
</evidence>
<dbReference type="InterPro" id="IPR000719">
    <property type="entry name" value="Prot_kinase_dom"/>
</dbReference>
<dbReference type="InterPro" id="IPR011009">
    <property type="entry name" value="Kinase-like_dom_sf"/>
</dbReference>
<accession>A0AB40CHV2</accession>
<dbReference type="PANTHER" id="PTHR27001:SF20">
    <property type="entry name" value="PROTEIN KINASE SUPERFAMILY PROTEIN"/>
    <property type="match status" value="1"/>
</dbReference>
<dbReference type="GeneID" id="120276898"/>
<dbReference type="RefSeq" id="XP_039139567.1">
    <property type="nucleotide sequence ID" value="XM_039283633.1"/>
</dbReference>
<gene>
    <name evidence="5" type="primary">LOC120276898</name>
</gene>